<name>A0A4D7YMW5_AGRTU</name>
<feature type="transmembrane region" description="Helical" evidence="4">
    <location>
        <begin position="128"/>
        <end position="148"/>
    </location>
</feature>
<dbReference type="InterPro" id="IPR020846">
    <property type="entry name" value="MFS_dom"/>
</dbReference>
<dbReference type="PANTHER" id="PTHR42910">
    <property type="entry name" value="TRANSPORTER SCO4007-RELATED"/>
    <property type="match status" value="1"/>
</dbReference>
<dbReference type="Gene3D" id="1.20.1250.20">
    <property type="entry name" value="MFS general substrate transporter like domains"/>
    <property type="match status" value="1"/>
</dbReference>
<dbReference type="PROSITE" id="PS50850">
    <property type="entry name" value="MFS"/>
    <property type="match status" value="1"/>
</dbReference>
<evidence type="ECO:0000256" key="4">
    <source>
        <dbReference type="SAM" id="Phobius"/>
    </source>
</evidence>
<evidence type="ECO:0000256" key="3">
    <source>
        <dbReference type="ARBA" id="ARBA00023136"/>
    </source>
</evidence>
<dbReference type="SUPFAM" id="SSF103473">
    <property type="entry name" value="MFS general substrate transporter"/>
    <property type="match status" value="1"/>
</dbReference>
<evidence type="ECO:0000313" key="7">
    <source>
        <dbReference type="Proteomes" id="UP000298649"/>
    </source>
</evidence>
<dbReference type="InterPro" id="IPR036259">
    <property type="entry name" value="MFS_trans_sf"/>
</dbReference>
<evidence type="ECO:0000256" key="2">
    <source>
        <dbReference type="ARBA" id="ARBA00022989"/>
    </source>
</evidence>
<gene>
    <name evidence="6" type="ORF">CFBP7129_26445</name>
</gene>
<evidence type="ECO:0000259" key="5">
    <source>
        <dbReference type="PROSITE" id="PS50850"/>
    </source>
</evidence>
<accession>A0A4D7YMW5</accession>
<evidence type="ECO:0000313" key="6">
    <source>
        <dbReference type="EMBL" id="QCL97755.1"/>
    </source>
</evidence>
<dbReference type="PANTHER" id="PTHR42910:SF1">
    <property type="entry name" value="MAJOR FACILITATOR SUPERFAMILY (MFS) PROFILE DOMAIN-CONTAINING PROTEIN"/>
    <property type="match status" value="1"/>
</dbReference>
<feature type="transmembrane region" description="Helical" evidence="4">
    <location>
        <begin position="16"/>
        <end position="36"/>
    </location>
</feature>
<dbReference type="GO" id="GO:0022857">
    <property type="term" value="F:transmembrane transporter activity"/>
    <property type="evidence" value="ECO:0007669"/>
    <property type="project" value="InterPro"/>
</dbReference>
<keyword evidence="3 4" id="KW-0472">Membrane</keyword>
<feature type="transmembrane region" description="Helical" evidence="4">
    <location>
        <begin position="160"/>
        <end position="176"/>
    </location>
</feature>
<keyword evidence="2 4" id="KW-1133">Transmembrane helix</keyword>
<dbReference type="Proteomes" id="UP000298649">
    <property type="component" value="Plasmid pAtCFBP7129a"/>
</dbReference>
<sequence>MIPFAVHLTTPTKRGATVGTLLSGVLGGILLSRTVAGYVGTTFGWREMYMIAVVVALIGGVGMWRILPSLHATASMRYRTLISSMGTLWKELPELRRAAVTQALVFAGFSAFWTALPFRLAQPDLGLGAEVAGLFGIVGSVGVIAVPIAGRVADARGPAIVVRLGAMIAMTSWALFAASPTMAGLVIEVIALDFGMQSALVSNQCKRLRQGIPYLPVETEYLP</sequence>
<dbReference type="Pfam" id="PF07690">
    <property type="entry name" value="MFS_1"/>
    <property type="match status" value="1"/>
</dbReference>
<feature type="transmembrane region" description="Helical" evidence="4">
    <location>
        <begin position="98"/>
        <end position="116"/>
    </location>
</feature>
<feature type="domain" description="Major facilitator superfamily (MFS) profile" evidence="5">
    <location>
        <begin position="1"/>
        <end position="223"/>
    </location>
</feature>
<geneLocation type="plasmid" evidence="7">
    <name>patcfbp7129a</name>
</geneLocation>
<proteinExistence type="predicted"/>
<reference evidence="6 7" key="1">
    <citation type="submission" date="2019-04" db="EMBL/GenBank/DDBJ databases">
        <title>Complete genome sequence of Agrobacterium tumefaciens CFBP7129.</title>
        <authorList>
            <person name="Haryono M."/>
            <person name="Lin Y.-C."/>
            <person name="Lai E.-M."/>
            <person name="Kuo C.-H."/>
        </authorList>
    </citation>
    <scope>NUCLEOTIDE SEQUENCE [LARGE SCALE GENOMIC DNA]</scope>
    <source>
        <strain evidence="6 7">CFBP7129</strain>
        <plasmid evidence="7">patcfbp7129a</plasmid>
    </source>
</reference>
<protein>
    <submittedName>
        <fullName evidence="6">MFS transporter</fullName>
    </submittedName>
</protein>
<dbReference type="EMBL" id="CP039924">
    <property type="protein sequence ID" value="QCL97755.1"/>
    <property type="molecule type" value="Genomic_DNA"/>
</dbReference>
<organism evidence="6 7">
    <name type="scientific">Agrobacterium tumefaciens</name>
    <dbReference type="NCBI Taxonomy" id="358"/>
    <lineage>
        <taxon>Bacteria</taxon>
        <taxon>Pseudomonadati</taxon>
        <taxon>Pseudomonadota</taxon>
        <taxon>Alphaproteobacteria</taxon>
        <taxon>Hyphomicrobiales</taxon>
        <taxon>Rhizobiaceae</taxon>
        <taxon>Rhizobium/Agrobacterium group</taxon>
        <taxon>Agrobacterium</taxon>
        <taxon>Agrobacterium tumefaciens complex</taxon>
    </lineage>
</organism>
<feature type="transmembrane region" description="Helical" evidence="4">
    <location>
        <begin position="48"/>
        <end position="67"/>
    </location>
</feature>
<dbReference type="InterPro" id="IPR011701">
    <property type="entry name" value="MFS"/>
</dbReference>
<dbReference type="RefSeq" id="WP_137006094.1">
    <property type="nucleotide sequence ID" value="NZ_CP039924.1"/>
</dbReference>
<keyword evidence="6" id="KW-0614">Plasmid</keyword>
<dbReference type="AlphaFoldDB" id="A0A4D7YMW5"/>
<evidence type="ECO:0000256" key="1">
    <source>
        <dbReference type="ARBA" id="ARBA00022692"/>
    </source>
</evidence>
<keyword evidence="1 4" id="KW-0812">Transmembrane</keyword>